<dbReference type="SUPFAM" id="SSF56935">
    <property type="entry name" value="Porins"/>
    <property type="match status" value="1"/>
</dbReference>
<accession>A0A450TNQ8</accession>
<comment type="subcellular location">
    <subcellularLocation>
        <location evidence="1">Cell outer membrane</location>
    </subcellularLocation>
</comment>
<gene>
    <name evidence="5" type="ORF">BECKFW1821B_GA0114236_11657</name>
</gene>
<proteinExistence type="predicted"/>
<dbReference type="Pfam" id="PF00593">
    <property type="entry name" value="TonB_dep_Rec_b-barrel"/>
    <property type="match status" value="1"/>
</dbReference>
<evidence type="ECO:0000256" key="2">
    <source>
        <dbReference type="ARBA" id="ARBA00023136"/>
    </source>
</evidence>
<protein>
    <submittedName>
        <fullName evidence="5">Vitamin B12 transporter</fullName>
    </submittedName>
</protein>
<evidence type="ECO:0000256" key="3">
    <source>
        <dbReference type="ARBA" id="ARBA00023237"/>
    </source>
</evidence>
<dbReference type="GO" id="GO:0009279">
    <property type="term" value="C:cell outer membrane"/>
    <property type="evidence" value="ECO:0007669"/>
    <property type="project" value="UniProtKB-SubCell"/>
</dbReference>
<evidence type="ECO:0000259" key="4">
    <source>
        <dbReference type="Pfam" id="PF00593"/>
    </source>
</evidence>
<dbReference type="InterPro" id="IPR036942">
    <property type="entry name" value="Beta-barrel_TonB_sf"/>
</dbReference>
<dbReference type="Gene3D" id="2.40.170.20">
    <property type="entry name" value="TonB-dependent receptor, beta-barrel domain"/>
    <property type="match status" value="1"/>
</dbReference>
<dbReference type="InterPro" id="IPR000531">
    <property type="entry name" value="Beta-barrel_TonB"/>
</dbReference>
<evidence type="ECO:0000256" key="1">
    <source>
        <dbReference type="ARBA" id="ARBA00004442"/>
    </source>
</evidence>
<sequence length="129" mass="15258">MGETFDWPVDVNLWNNCAVNTKRDDKETGKDLLYISDYEVKTGLIVDRGDWSGQLNHVLVGPQWITNYDTYVDEKKGSFDFWDLTMRYDLSHDLQLQTSVLNLFDDRVEWARGYLMPERNYRIGVSYNF</sequence>
<dbReference type="AlphaFoldDB" id="A0A450TNQ8"/>
<reference evidence="5" key="1">
    <citation type="submission" date="2019-02" db="EMBL/GenBank/DDBJ databases">
        <authorList>
            <person name="Gruber-Vodicka R. H."/>
            <person name="Seah K. B. B."/>
        </authorList>
    </citation>
    <scope>NUCLEOTIDE SEQUENCE</scope>
    <source>
        <strain evidence="5">BECK_BZ106</strain>
    </source>
</reference>
<keyword evidence="3" id="KW-0998">Cell outer membrane</keyword>
<evidence type="ECO:0000313" key="5">
    <source>
        <dbReference type="EMBL" id="VFJ69464.1"/>
    </source>
</evidence>
<keyword evidence="2" id="KW-0472">Membrane</keyword>
<feature type="domain" description="TonB-dependent receptor-like beta-barrel" evidence="4">
    <location>
        <begin position="20"/>
        <end position="103"/>
    </location>
</feature>
<name>A0A450TNQ8_9GAMM</name>
<organism evidence="5">
    <name type="scientific">Candidatus Kentrum sp. FW</name>
    <dbReference type="NCBI Taxonomy" id="2126338"/>
    <lineage>
        <taxon>Bacteria</taxon>
        <taxon>Pseudomonadati</taxon>
        <taxon>Pseudomonadota</taxon>
        <taxon>Gammaproteobacteria</taxon>
        <taxon>Candidatus Kentrum</taxon>
    </lineage>
</organism>
<dbReference type="EMBL" id="CAADFD010000165">
    <property type="protein sequence ID" value="VFJ69464.1"/>
    <property type="molecule type" value="Genomic_DNA"/>
</dbReference>